<evidence type="ECO:0000256" key="1">
    <source>
        <dbReference type="ARBA" id="ARBA00023239"/>
    </source>
</evidence>
<dbReference type="Proteomes" id="UP000573327">
    <property type="component" value="Unassembled WGS sequence"/>
</dbReference>
<dbReference type="EMBL" id="JACHJR010000001">
    <property type="protein sequence ID" value="MBB4945541.1"/>
    <property type="molecule type" value="Genomic_DNA"/>
</dbReference>
<protein>
    <recommendedName>
        <fullName evidence="2">Terpene synthase</fullName>
        <ecNumber evidence="2">4.2.3.-</ecNumber>
    </recommendedName>
</protein>
<comment type="cofactor">
    <cofactor evidence="2">
        <name>Mg(2+)</name>
        <dbReference type="ChEBI" id="CHEBI:18420"/>
    </cofactor>
</comment>
<sequence>MAPQPFQLPDFYMPYPARLNPHLESAREHSKAWAREMVMIEGSGIWDEDDFDRHDYALLCSYTHPDCDAAELALITDWYVWVFFFDDHFLDIFKRSGDLVGGKAYLDRLPAYMPLDDSRGYPEPTNAVEAGLADLWARSVPAMSMDWRKRFAVATKALLDESMWELANINEGRISNPIEYLAMRRKVGGAPWSAGLVEHAAGAEVPAVIAASRPMEVLRDSFSDGVHLRNDLFSYQREVEVEGELSNGILVLEKFLNCSTQEAAERVNDLLTSRLQQFEHTALTEVPMLLAEHGLDARAAADVFAYVKGLQDWQSGGHEWHLRSSRYMNESAGAGAPLPGFLSGPSGLGTSAARLFGSVARTMPARLRSFTRTPFEQVGPTELPDFYMPFSNALSPHLDRSREHVVEWAHRMGLLDLVPGVPGSGLWTEEKLRAYDFALCSAGIHPDATLEQLDLTTAWLTWGTWGDDLYPLVYGRTGDILGAKHLHNRMLDLMPVEGASAITPLHPIEVSLDDLWRRTAGPMPVESRRSFRDAVEQMLESWLWELANQIQNHIPDPVDYIEMRRKTFGSDLTRALARLSRGHSIPAEVFASTPIVELEAAAADYSTMMNDVFSYQKEIQFEGELHNAILVVQNFLDCDRHQALDIVSDLMTSRMKQFEHLTEIELPALLDEFGLDGQARRELEGYVQEIRHWMYGILVWHAECDRYNEAALLRHFAPTTTPIRQPLGGPTGLGTSAARVLELIGGS</sequence>
<evidence type="ECO:0000313" key="3">
    <source>
        <dbReference type="EMBL" id="MBB4945541.1"/>
    </source>
</evidence>
<accession>A0A7W7WFU0</accession>
<dbReference type="InterPro" id="IPR034686">
    <property type="entry name" value="Terpene_cyclase-like_2"/>
</dbReference>
<reference evidence="3 4" key="1">
    <citation type="submission" date="2020-08" db="EMBL/GenBank/DDBJ databases">
        <title>Sequencing the genomes of 1000 actinobacteria strains.</title>
        <authorList>
            <person name="Klenk H.-P."/>
        </authorList>
    </citation>
    <scope>NUCLEOTIDE SEQUENCE [LARGE SCALE GENOMIC DNA]</scope>
    <source>
        <strain evidence="3 4">DSM 44786</strain>
    </source>
</reference>
<comment type="caution">
    <text evidence="3">The sequence shown here is derived from an EMBL/GenBank/DDBJ whole genome shotgun (WGS) entry which is preliminary data.</text>
</comment>
<dbReference type="SUPFAM" id="SSF48576">
    <property type="entry name" value="Terpenoid synthases"/>
    <property type="match status" value="2"/>
</dbReference>
<dbReference type="GO" id="GO:0010333">
    <property type="term" value="F:terpene synthase activity"/>
    <property type="evidence" value="ECO:0007669"/>
    <property type="project" value="InterPro"/>
</dbReference>
<proteinExistence type="inferred from homology"/>
<keyword evidence="2" id="KW-0479">Metal-binding</keyword>
<dbReference type="SFLD" id="SFLDG01020">
    <property type="entry name" value="Terpene_Cyclase_Like_2"/>
    <property type="match status" value="2"/>
</dbReference>
<keyword evidence="1 2" id="KW-0456">Lyase</keyword>
<dbReference type="Gene3D" id="1.10.600.10">
    <property type="entry name" value="Farnesyl Diphosphate Synthase"/>
    <property type="match status" value="2"/>
</dbReference>
<evidence type="ECO:0000313" key="4">
    <source>
        <dbReference type="Proteomes" id="UP000573327"/>
    </source>
</evidence>
<organism evidence="3 4">
    <name type="scientific">Kitasatospora gansuensis</name>
    <dbReference type="NCBI Taxonomy" id="258050"/>
    <lineage>
        <taxon>Bacteria</taxon>
        <taxon>Bacillati</taxon>
        <taxon>Actinomycetota</taxon>
        <taxon>Actinomycetes</taxon>
        <taxon>Kitasatosporales</taxon>
        <taxon>Streptomycetaceae</taxon>
        <taxon>Kitasatospora</taxon>
    </lineage>
</organism>
<dbReference type="InterPro" id="IPR008949">
    <property type="entry name" value="Isoprenoid_synthase_dom_sf"/>
</dbReference>
<keyword evidence="4" id="KW-1185">Reference proteome</keyword>
<name>A0A7W7WFU0_9ACTN</name>
<dbReference type="EC" id="4.2.3.-" evidence="2"/>
<gene>
    <name evidence="3" type="ORF">F4556_001076</name>
</gene>
<evidence type="ECO:0000256" key="2">
    <source>
        <dbReference type="RuleBase" id="RU366034"/>
    </source>
</evidence>
<keyword evidence="2" id="KW-0460">Magnesium</keyword>
<dbReference type="PANTHER" id="PTHR35201:SF4">
    <property type="entry name" value="BETA-PINACENE SYNTHASE-RELATED"/>
    <property type="match status" value="1"/>
</dbReference>
<comment type="similarity">
    <text evidence="2">Belongs to the terpene synthase family.</text>
</comment>
<dbReference type="AlphaFoldDB" id="A0A7W7WFU0"/>
<dbReference type="RefSeq" id="WP_184912021.1">
    <property type="nucleotide sequence ID" value="NZ_JACHJR010000001.1"/>
</dbReference>
<dbReference type="GO" id="GO:0046872">
    <property type="term" value="F:metal ion binding"/>
    <property type="evidence" value="ECO:0007669"/>
    <property type="project" value="UniProtKB-KW"/>
</dbReference>
<dbReference type="PANTHER" id="PTHR35201">
    <property type="entry name" value="TERPENE SYNTHASE"/>
    <property type="match status" value="1"/>
</dbReference>
<dbReference type="SFLD" id="SFLDS00005">
    <property type="entry name" value="Isoprenoid_Synthase_Type_I"/>
    <property type="match status" value="2"/>
</dbReference>
<dbReference type="Pfam" id="PF19086">
    <property type="entry name" value="Terpene_syn_C_2"/>
    <property type="match status" value="2"/>
</dbReference>